<evidence type="ECO:0000256" key="2">
    <source>
        <dbReference type="ARBA" id="ARBA00022695"/>
    </source>
</evidence>
<dbReference type="GO" id="GO:0005829">
    <property type="term" value="C:cytosol"/>
    <property type="evidence" value="ECO:0007669"/>
    <property type="project" value="TreeGrafter"/>
</dbReference>
<dbReference type="AlphaFoldDB" id="A0A246EJ13"/>
<dbReference type="SUPFAM" id="SSF53448">
    <property type="entry name" value="Nucleotide-diphospho-sugar transferases"/>
    <property type="match status" value="1"/>
</dbReference>
<dbReference type="EMBL" id="NHRT01000001">
    <property type="protein sequence ID" value="OWP25801.1"/>
    <property type="molecule type" value="Genomic_DNA"/>
</dbReference>
<sequence>MNIALIFAGGIGKRMNVTGIPKQFLKLYGKEIIIYTLEIFENNKNIDGIVISCLKEKIEDLKKIIEKNNLKKIVSIVSGGNTGQESIYNGLKEIEKRYSKNDIILIHDGVRPLINDDTINDNINLVKEKGNAITTAPAIETIIKLKKEEEVIDDIYNRSECFMARAPQSFLLKDILEVHEKAIEQKKIDFIDSASIMKYYGHNLNIINGPSENIKITTPSDFYIFKAILDMKENLNIFGL</sequence>
<reference evidence="3 4" key="1">
    <citation type="submission" date="2017-05" db="EMBL/GenBank/DDBJ databases">
        <title>Genome sequencing of Fusobacterium nucleatum subsp. polymorphum KCOM 1001 (=ChDC F119).</title>
        <authorList>
            <person name="Kook J.-K."/>
            <person name="Park S.-N."/>
            <person name="Lim Y.K."/>
            <person name="Roh H."/>
        </authorList>
    </citation>
    <scope>NUCLEOTIDE SEQUENCE [LARGE SCALE GENOMIC DNA]</scope>
    <source>
        <strain evidence="3 4">KCOM 1001</strain>
    </source>
</reference>
<dbReference type="InterPro" id="IPR034683">
    <property type="entry name" value="IspD/TarI"/>
</dbReference>
<dbReference type="FunFam" id="3.90.550.10:FF:000003">
    <property type="entry name" value="2-C-methyl-D-erythritol 4-phosphate cytidylyltransferase"/>
    <property type="match status" value="1"/>
</dbReference>
<accession>A0A246EJ13</accession>
<dbReference type="PANTHER" id="PTHR43015">
    <property type="entry name" value="D-RIBITOL-5-PHOSPHATE CYTIDYLYLTRANSFERASE"/>
    <property type="match status" value="1"/>
</dbReference>
<dbReference type="Pfam" id="PF01128">
    <property type="entry name" value="IspD"/>
    <property type="match status" value="1"/>
</dbReference>
<organism evidence="3 4">
    <name type="scientific">Fusobacterium nucleatum subsp. polymorphum</name>
    <name type="common">Fusobacterium polymorphum</name>
    <dbReference type="NCBI Taxonomy" id="76857"/>
    <lineage>
        <taxon>Bacteria</taxon>
        <taxon>Fusobacteriati</taxon>
        <taxon>Fusobacteriota</taxon>
        <taxon>Fusobacteriia</taxon>
        <taxon>Fusobacteriales</taxon>
        <taxon>Fusobacteriaceae</taxon>
        <taxon>Fusobacterium</taxon>
    </lineage>
</organism>
<dbReference type="InterPro" id="IPR018294">
    <property type="entry name" value="ISPD_synthase_CS"/>
</dbReference>
<dbReference type="RefSeq" id="WP_088389006.1">
    <property type="nucleotide sequence ID" value="NZ_CP056004.1"/>
</dbReference>
<gene>
    <name evidence="3" type="ORF">CA839_07760</name>
</gene>
<evidence type="ECO:0000313" key="4">
    <source>
        <dbReference type="Proteomes" id="UP000197470"/>
    </source>
</evidence>
<dbReference type="InterPro" id="IPR029044">
    <property type="entry name" value="Nucleotide-diphossugar_trans"/>
</dbReference>
<dbReference type="GO" id="GO:0008299">
    <property type="term" value="P:isoprenoid biosynthetic process"/>
    <property type="evidence" value="ECO:0007669"/>
    <property type="project" value="InterPro"/>
</dbReference>
<dbReference type="Gene3D" id="3.90.550.10">
    <property type="entry name" value="Spore Coat Polysaccharide Biosynthesis Protein SpsA, Chain A"/>
    <property type="match status" value="1"/>
</dbReference>
<comment type="caution">
    <text evidence="3">The sequence shown here is derived from an EMBL/GenBank/DDBJ whole genome shotgun (WGS) entry which is preliminary data.</text>
</comment>
<protein>
    <submittedName>
        <fullName evidence="3">2-C-methyl-D-erythritol 4-phosphate cytidylyltransferase</fullName>
    </submittedName>
</protein>
<proteinExistence type="predicted"/>
<dbReference type="GO" id="GO:0050518">
    <property type="term" value="F:2-C-methyl-D-erythritol 4-phosphate cytidylyltransferase activity"/>
    <property type="evidence" value="ECO:0007669"/>
    <property type="project" value="UniProtKB-ARBA"/>
</dbReference>
<keyword evidence="1 3" id="KW-0808">Transferase</keyword>
<evidence type="ECO:0000313" key="3">
    <source>
        <dbReference type="EMBL" id="OWP25801.1"/>
    </source>
</evidence>
<dbReference type="PROSITE" id="PS01295">
    <property type="entry name" value="ISPD"/>
    <property type="match status" value="1"/>
</dbReference>
<evidence type="ECO:0000256" key="1">
    <source>
        <dbReference type="ARBA" id="ARBA00022679"/>
    </source>
</evidence>
<dbReference type="NCBIfam" id="NF001183">
    <property type="entry name" value="PRK00155.1-3"/>
    <property type="match status" value="1"/>
</dbReference>
<keyword evidence="2 3" id="KW-0548">Nucleotidyltransferase</keyword>
<name>A0A246EJ13_FUSNP</name>
<dbReference type="PANTHER" id="PTHR43015:SF1">
    <property type="entry name" value="D-RIBITOL-5-PHOSPHATE CYTIDYLYLTRANSFERASE"/>
    <property type="match status" value="1"/>
</dbReference>
<dbReference type="CDD" id="cd02516">
    <property type="entry name" value="CDP-ME_synthetase"/>
    <property type="match status" value="1"/>
</dbReference>
<dbReference type="Proteomes" id="UP000197470">
    <property type="component" value="Unassembled WGS sequence"/>
</dbReference>